<dbReference type="InterPro" id="IPR043502">
    <property type="entry name" value="DNA/RNA_pol_sf"/>
</dbReference>
<accession>A0ABU4IF95</accession>
<feature type="domain" description="Reverse transcriptase" evidence="10">
    <location>
        <begin position="1"/>
        <end position="259"/>
    </location>
</feature>
<dbReference type="InterPro" id="IPR053543">
    <property type="entry name" value="Bacterial_RT"/>
</dbReference>
<dbReference type="EC" id="2.7.7.49" evidence="1"/>
<gene>
    <name evidence="11" type="ORF">SBW85_04205</name>
</gene>
<evidence type="ECO:0000256" key="8">
    <source>
        <dbReference type="ARBA" id="ARBA00034120"/>
    </source>
</evidence>
<dbReference type="PROSITE" id="PS50878">
    <property type="entry name" value="RT_POL"/>
    <property type="match status" value="1"/>
</dbReference>
<keyword evidence="7" id="KW-0051">Antiviral defense</keyword>
<evidence type="ECO:0000256" key="7">
    <source>
        <dbReference type="ARBA" id="ARBA00023118"/>
    </source>
</evidence>
<comment type="similarity">
    <text evidence="8">Belongs to the bacterial reverse transcriptase family.</text>
</comment>
<organism evidence="11 12">
    <name type="scientific">Vibrio plantisponsor</name>
    <dbReference type="NCBI Taxonomy" id="664643"/>
    <lineage>
        <taxon>Bacteria</taxon>
        <taxon>Pseudomonadati</taxon>
        <taxon>Pseudomonadota</taxon>
        <taxon>Gammaproteobacteria</taxon>
        <taxon>Vibrionales</taxon>
        <taxon>Vibrionaceae</taxon>
        <taxon>Vibrio</taxon>
    </lineage>
</organism>
<comment type="caution">
    <text evidence="11">The sequence shown here is derived from an EMBL/GenBank/DDBJ whole genome shotgun (WGS) entry which is preliminary data.</text>
</comment>
<evidence type="ECO:0000256" key="6">
    <source>
        <dbReference type="ARBA" id="ARBA00022918"/>
    </source>
</evidence>
<dbReference type="PRINTS" id="PR00866">
    <property type="entry name" value="RNADNAPOLMS"/>
</dbReference>
<keyword evidence="12" id="KW-1185">Reference proteome</keyword>
<dbReference type="InterPro" id="IPR000477">
    <property type="entry name" value="RT_dom"/>
</dbReference>
<keyword evidence="4" id="KW-0479">Metal-binding</keyword>
<evidence type="ECO:0000256" key="1">
    <source>
        <dbReference type="ARBA" id="ARBA00012493"/>
    </source>
</evidence>
<comment type="catalytic activity">
    <reaction evidence="9">
        <text>DNA(n) + a 2'-deoxyribonucleoside 5'-triphosphate = DNA(n+1) + diphosphate</text>
        <dbReference type="Rhea" id="RHEA:22508"/>
        <dbReference type="Rhea" id="RHEA-COMP:17339"/>
        <dbReference type="Rhea" id="RHEA-COMP:17340"/>
        <dbReference type="ChEBI" id="CHEBI:33019"/>
        <dbReference type="ChEBI" id="CHEBI:61560"/>
        <dbReference type="ChEBI" id="CHEBI:173112"/>
        <dbReference type="EC" id="2.7.7.49"/>
    </reaction>
</comment>
<dbReference type="InterPro" id="IPR000123">
    <property type="entry name" value="Reverse_transcriptase_msDNA"/>
</dbReference>
<evidence type="ECO:0000256" key="2">
    <source>
        <dbReference type="ARBA" id="ARBA00022679"/>
    </source>
</evidence>
<evidence type="ECO:0000313" key="12">
    <source>
        <dbReference type="Proteomes" id="UP001272325"/>
    </source>
</evidence>
<evidence type="ECO:0000256" key="3">
    <source>
        <dbReference type="ARBA" id="ARBA00022695"/>
    </source>
</evidence>
<evidence type="ECO:0000313" key="11">
    <source>
        <dbReference type="EMBL" id="MDW6016973.1"/>
    </source>
</evidence>
<protein>
    <recommendedName>
        <fullName evidence="1">RNA-directed DNA polymerase</fullName>
        <ecNumber evidence="1">2.7.7.49</ecNumber>
    </recommendedName>
</protein>
<proteinExistence type="inferred from homology"/>
<keyword evidence="2" id="KW-0808">Transferase</keyword>
<evidence type="ECO:0000256" key="9">
    <source>
        <dbReference type="ARBA" id="ARBA00048173"/>
    </source>
</evidence>
<dbReference type="Proteomes" id="UP001272325">
    <property type="component" value="Unassembled WGS sequence"/>
</dbReference>
<dbReference type="PANTHER" id="PTHR34047:SF7">
    <property type="entry name" value="RNA-DIRECTED DNA POLYMERASE"/>
    <property type="match status" value="1"/>
</dbReference>
<dbReference type="Pfam" id="PF00078">
    <property type="entry name" value="RVT_1"/>
    <property type="match status" value="1"/>
</dbReference>
<evidence type="ECO:0000259" key="10">
    <source>
        <dbReference type="PROSITE" id="PS50878"/>
    </source>
</evidence>
<sequence length="582" mass="66372">MNSITQLKNCNTRVDLALLLKVKPAVLTFTLYKKGPQNNYTSFNIPKKNGGVRTINAPIGKLKTLQTNLSKLLLDCIDDINKERGFNSGLAHGFVRERSIITNAIMHKNSKNVLNIDLDNFFGSFNFGRVRGFFQKNRNFLLNDEVATTIAQIACCNNELPQGSPCSPVITNLITHSLDIQLLKLANKYSCTYSRYADDITFSTRKSKFPPEIMVENNGVYNPSKRLKHEIKRADFKINDKKTRIQYRDSRQDVTGLIVNKKIGVKKEYRRTTKSMCNSLFHTGSYTKIVNDKHVAGTINELEGRLNFIDSIDLYNRINYPEKLSIHYTHRNYGYKTRALLTGREKTFSKFLFYKWFFAPSKPTILCEGKTDNIYLKSAIFQLAAHYPKLVKATPFEHLVNYFSYNKRSRFLLELSGGTSYLAGFISSYSDHYSLYSAPKSGQPIIIILDNDSGLNDIISALAKIDTCTVYPIDKATGNIKEDIKTADFIHVVHNLYIVLTPLNGKNDSMIENLFNPALWSTPIQGRTFDPTEKRTPKNSFYGKNTFATEVIKRQKATIDFSGFHPLFERMTLAITHYEGIR</sequence>
<name>A0ABU4IF95_9VIBR</name>
<reference evidence="11 12" key="1">
    <citation type="submission" date="2023-11" db="EMBL/GenBank/DDBJ databases">
        <title>Plant-associative lifestyle of Vibrio porteresiae and its evolutionary dynamics.</title>
        <authorList>
            <person name="Rameshkumar N."/>
            <person name="Kirti K."/>
        </authorList>
    </citation>
    <scope>NUCLEOTIDE SEQUENCE [LARGE SCALE GENOMIC DNA]</scope>
    <source>
        <strain evidence="11 12">MSSRF60</strain>
    </source>
</reference>
<keyword evidence="5" id="KW-0460">Magnesium</keyword>
<dbReference type="PANTHER" id="PTHR34047">
    <property type="entry name" value="NUCLEAR INTRON MATURASE 1, MITOCHONDRIAL-RELATED"/>
    <property type="match status" value="1"/>
</dbReference>
<evidence type="ECO:0000256" key="4">
    <source>
        <dbReference type="ARBA" id="ARBA00022723"/>
    </source>
</evidence>
<dbReference type="EMBL" id="JAWRCN010000001">
    <property type="protein sequence ID" value="MDW6016973.1"/>
    <property type="molecule type" value="Genomic_DNA"/>
</dbReference>
<dbReference type="NCBIfam" id="NF038237">
    <property type="entry name" value="retron_Ec67_fus"/>
    <property type="match status" value="1"/>
</dbReference>
<dbReference type="CDD" id="cd03487">
    <property type="entry name" value="RT_Bac_retron_II"/>
    <property type="match status" value="1"/>
</dbReference>
<keyword evidence="6 11" id="KW-0695">RNA-directed DNA polymerase</keyword>
<dbReference type="GO" id="GO:0003964">
    <property type="term" value="F:RNA-directed DNA polymerase activity"/>
    <property type="evidence" value="ECO:0007669"/>
    <property type="project" value="UniProtKB-KW"/>
</dbReference>
<dbReference type="RefSeq" id="WP_171137917.1">
    <property type="nucleotide sequence ID" value="NZ_AP024893.1"/>
</dbReference>
<dbReference type="InterPro" id="IPR051083">
    <property type="entry name" value="GrpII_Intron_Splice-Mob/Def"/>
</dbReference>
<dbReference type="SUPFAM" id="SSF56672">
    <property type="entry name" value="DNA/RNA polymerases"/>
    <property type="match status" value="1"/>
</dbReference>
<evidence type="ECO:0000256" key="5">
    <source>
        <dbReference type="ARBA" id="ARBA00022842"/>
    </source>
</evidence>
<keyword evidence="3" id="KW-0548">Nucleotidyltransferase</keyword>